<name>A0A142JIM7_9BURK</name>
<evidence type="ECO:0008006" key="3">
    <source>
        <dbReference type="Google" id="ProtNLM"/>
    </source>
</evidence>
<dbReference type="STRING" id="1796606.A2G96_09405"/>
<dbReference type="Proteomes" id="UP000075238">
    <property type="component" value="Chromosome 1"/>
</dbReference>
<keyword evidence="2" id="KW-1185">Reference proteome</keyword>
<proteinExistence type="predicted"/>
<protein>
    <recommendedName>
        <fullName evidence="3">YqaE/Pmp3 family membrane protein</fullName>
    </recommendedName>
</protein>
<evidence type="ECO:0000313" key="2">
    <source>
        <dbReference type="Proteomes" id="UP000075238"/>
    </source>
</evidence>
<sequence length="88" mass="10123">MYRATKAVFFPWLIFFAIRRPSTGVICLLLQITVVGWLPASIWAAHSLRRYERINERLSMAIADALRRRQMECPAWRSANEGGWASLG</sequence>
<reference evidence="1 2" key="1">
    <citation type="submission" date="2016-03" db="EMBL/GenBank/DDBJ databases">
        <title>Complete genome sequence of a novel chlorpyrifos degrading bacterium, Cupriavidus nantongensis sp. X1.</title>
        <authorList>
            <person name="Fang L."/>
        </authorList>
    </citation>
    <scope>NUCLEOTIDE SEQUENCE [LARGE SCALE GENOMIC DNA]</scope>
    <source>
        <strain evidence="1 2">X1</strain>
    </source>
</reference>
<evidence type="ECO:0000313" key="1">
    <source>
        <dbReference type="EMBL" id="AMR77939.1"/>
    </source>
</evidence>
<gene>
    <name evidence="1" type="ORF">A2G96_09405</name>
</gene>
<organism evidence="1 2">
    <name type="scientific">Cupriavidus nantongensis</name>
    <dbReference type="NCBI Taxonomy" id="1796606"/>
    <lineage>
        <taxon>Bacteria</taxon>
        <taxon>Pseudomonadati</taxon>
        <taxon>Pseudomonadota</taxon>
        <taxon>Betaproteobacteria</taxon>
        <taxon>Burkholderiales</taxon>
        <taxon>Burkholderiaceae</taxon>
        <taxon>Cupriavidus</taxon>
    </lineage>
</organism>
<accession>A0A142JIM7</accession>
<dbReference type="AlphaFoldDB" id="A0A142JIM7"/>
<dbReference type="KEGG" id="cnan:A2G96_09405"/>
<dbReference type="EMBL" id="CP014844">
    <property type="protein sequence ID" value="AMR77939.1"/>
    <property type="molecule type" value="Genomic_DNA"/>
</dbReference>